<evidence type="ECO:0000256" key="3">
    <source>
        <dbReference type="ARBA" id="ARBA00023125"/>
    </source>
</evidence>
<keyword evidence="1" id="KW-0678">Repressor</keyword>
<keyword evidence="2" id="KW-0805">Transcription regulation</keyword>
<dbReference type="Pfam" id="PF13377">
    <property type="entry name" value="Peripla_BP_3"/>
    <property type="match status" value="1"/>
</dbReference>
<dbReference type="SMART" id="SM00354">
    <property type="entry name" value="HTH_LACI"/>
    <property type="match status" value="1"/>
</dbReference>
<feature type="domain" description="HTH lacI-type" evidence="6">
    <location>
        <begin position="6"/>
        <end position="62"/>
    </location>
</feature>
<evidence type="ECO:0000256" key="1">
    <source>
        <dbReference type="ARBA" id="ARBA00022491"/>
    </source>
</evidence>
<dbReference type="PANTHER" id="PTHR30146:SF148">
    <property type="entry name" value="HTH-TYPE TRANSCRIPTIONAL REPRESSOR PURR-RELATED"/>
    <property type="match status" value="1"/>
</dbReference>
<keyword evidence="3" id="KW-0238">DNA-binding</keyword>
<evidence type="ECO:0000256" key="5">
    <source>
        <dbReference type="SAM" id="MobiDB-lite"/>
    </source>
</evidence>
<dbReference type="InterPro" id="IPR010982">
    <property type="entry name" value="Lambda_DNA-bd_dom_sf"/>
</dbReference>
<dbReference type="EMBL" id="BJMD01000009">
    <property type="protein sequence ID" value="GEB18972.1"/>
    <property type="molecule type" value="Genomic_DNA"/>
</dbReference>
<evidence type="ECO:0000259" key="6">
    <source>
        <dbReference type="PROSITE" id="PS50932"/>
    </source>
</evidence>
<name>A0A4Y3NBE0_PAEAU</name>
<dbReference type="SUPFAM" id="SSF53822">
    <property type="entry name" value="Periplasmic binding protein-like I"/>
    <property type="match status" value="1"/>
</dbReference>
<dbReference type="Gene3D" id="3.40.50.2300">
    <property type="match status" value="2"/>
</dbReference>
<organism evidence="7 8">
    <name type="scientific">Paenarthrobacter aurescens</name>
    <name type="common">Arthrobacter aurescens</name>
    <dbReference type="NCBI Taxonomy" id="43663"/>
    <lineage>
        <taxon>Bacteria</taxon>
        <taxon>Bacillati</taxon>
        <taxon>Actinomycetota</taxon>
        <taxon>Actinomycetes</taxon>
        <taxon>Micrococcales</taxon>
        <taxon>Micrococcaceae</taxon>
        <taxon>Paenarthrobacter</taxon>
    </lineage>
</organism>
<accession>A0A4Y3NBE0</accession>
<dbReference type="InterPro" id="IPR028082">
    <property type="entry name" value="Peripla_BP_I"/>
</dbReference>
<dbReference type="Proteomes" id="UP000317715">
    <property type="component" value="Unassembled WGS sequence"/>
</dbReference>
<evidence type="ECO:0000313" key="8">
    <source>
        <dbReference type="Proteomes" id="UP000317715"/>
    </source>
</evidence>
<dbReference type="InterPro" id="IPR000843">
    <property type="entry name" value="HTH_LacI"/>
</dbReference>
<gene>
    <name evidence="7" type="ORF">AAU01_17270</name>
</gene>
<dbReference type="CDD" id="cd06288">
    <property type="entry name" value="PBP1_sucrose_transcription_regulator"/>
    <property type="match status" value="1"/>
</dbReference>
<keyword evidence="4" id="KW-0804">Transcription</keyword>
<dbReference type="InterPro" id="IPR046335">
    <property type="entry name" value="LacI/GalR-like_sensor"/>
</dbReference>
<dbReference type="CDD" id="cd01392">
    <property type="entry name" value="HTH_LacI"/>
    <property type="match status" value="1"/>
</dbReference>
<evidence type="ECO:0000256" key="2">
    <source>
        <dbReference type="ARBA" id="ARBA00023015"/>
    </source>
</evidence>
<dbReference type="OrthoDB" id="9798934at2"/>
<sequence length="362" mass="38882">MTKRSVGIKDVAAAAGVSVTTVSHVLNDVAYARVGTETRERVHQAAQQLGYGPNRLAQALRTQRSGMIGFISEEIATTPHAGRIILGAEETARARGYNIMIINSTSTGSQDSRESDVADLLDRQVDGILYATMYHRKLSLPKNLTGVPAVLVDSEDINRSVSAVIPDEAGGARLAVQTLIDAGHTRIGMINNTDDVPATHSRLKAFQDTLADAGLTFHEELVHSELSEVPGGHEAALRVLQSPNRPTAIFCYNDRMAMGAYRAAGELGLRIPEDLSIVGFDNQQLIAENLYPSLTTVALPHYEMGAWATKNLIDAIEGKTDLQLLTAHPTVLPCPLVLRNSVAPPQPGPREGSAEQIARTTT</sequence>
<dbReference type="PANTHER" id="PTHR30146">
    <property type="entry name" value="LACI-RELATED TRANSCRIPTIONAL REPRESSOR"/>
    <property type="match status" value="1"/>
</dbReference>
<dbReference type="GO" id="GO:0003700">
    <property type="term" value="F:DNA-binding transcription factor activity"/>
    <property type="evidence" value="ECO:0007669"/>
    <property type="project" value="TreeGrafter"/>
</dbReference>
<evidence type="ECO:0000256" key="4">
    <source>
        <dbReference type="ARBA" id="ARBA00023163"/>
    </source>
</evidence>
<dbReference type="PROSITE" id="PS00356">
    <property type="entry name" value="HTH_LACI_1"/>
    <property type="match status" value="1"/>
</dbReference>
<dbReference type="Gene3D" id="1.10.260.40">
    <property type="entry name" value="lambda repressor-like DNA-binding domains"/>
    <property type="match status" value="1"/>
</dbReference>
<dbReference type="Pfam" id="PF00356">
    <property type="entry name" value="LacI"/>
    <property type="match status" value="1"/>
</dbReference>
<feature type="region of interest" description="Disordered" evidence="5">
    <location>
        <begin position="340"/>
        <end position="362"/>
    </location>
</feature>
<evidence type="ECO:0000313" key="7">
    <source>
        <dbReference type="EMBL" id="GEB18972.1"/>
    </source>
</evidence>
<protein>
    <submittedName>
        <fullName evidence="7">Alanine racemase</fullName>
    </submittedName>
</protein>
<keyword evidence="8" id="KW-1185">Reference proteome</keyword>
<proteinExistence type="predicted"/>
<comment type="caution">
    <text evidence="7">The sequence shown here is derived from an EMBL/GenBank/DDBJ whole genome shotgun (WGS) entry which is preliminary data.</text>
</comment>
<dbReference type="AlphaFoldDB" id="A0A4Y3NBE0"/>
<reference evidence="7 8" key="1">
    <citation type="submission" date="2019-06" db="EMBL/GenBank/DDBJ databases">
        <title>Whole genome shotgun sequence of Paenarthrobacter aurescens NBRC 12136.</title>
        <authorList>
            <person name="Hosoyama A."/>
            <person name="Uohara A."/>
            <person name="Ohji S."/>
            <person name="Ichikawa N."/>
        </authorList>
    </citation>
    <scope>NUCLEOTIDE SEQUENCE [LARGE SCALE GENOMIC DNA]</scope>
    <source>
        <strain evidence="7 8">NBRC 12136</strain>
    </source>
</reference>
<dbReference type="RefSeq" id="WP_141283241.1">
    <property type="nucleotide sequence ID" value="NZ_BAAAWK010000001.1"/>
</dbReference>
<dbReference type="PROSITE" id="PS50932">
    <property type="entry name" value="HTH_LACI_2"/>
    <property type="match status" value="1"/>
</dbReference>
<dbReference type="SUPFAM" id="SSF47413">
    <property type="entry name" value="lambda repressor-like DNA-binding domains"/>
    <property type="match status" value="1"/>
</dbReference>
<dbReference type="GO" id="GO:0000976">
    <property type="term" value="F:transcription cis-regulatory region binding"/>
    <property type="evidence" value="ECO:0007669"/>
    <property type="project" value="TreeGrafter"/>
</dbReference>
<dbReference type="GeneID" id="97299685"/>